<evidence type="ECO:0000313" key="1">
    <source>
        <dbReference type="EMBL" id="ERM00407.1"/>
    </source>
</evidence>
<proteinExistence type="predicted"/>
<accession>U4VCE8</accession>
<protein>
    <submittedName>
        <fullName evidence="1">Uncharacterized protein</fullName>
    </submittedName>
</protein>
<dbReference type="Proteomes" id="UP000016842">
    <property type="component" value="Unassembled WGS sequence"/>
</dbReference>
<dbReference type="AlphaFoldDB" id="U4VCE8"/>
<reference evidence="1 2" key="1">
    <citation type="journal article" date="2014" name="FEMS Microbiol. Lett.">
        <title>Genome sequencing analysis reveals virulence-related gene content of Ochrobactrum intermedium strain 229E, a urease-positive strain isolated from the human gastric niche.</title>
        <authorList>
            <person name="Kulkarni G.J."/>
            <person name="Shetty S."/>
            <person name="Dharne M.S."/>
            <person name="Shouche Y.S."/>
        </authorList>
    </citation>
    <scope>NUCLEOTIDE SEQUENCE [LARGE SCALE GENOMIC DNA]</scope>
    <source>
        <strain evidence="1 2">229E</strain>
    </source>
</reference>
<dbReference type="PATRIC" id="fig|1337887.3.peg.4408"/>
<evidence type="ECO:0000313" key="2">
    <source>
        <dbReference type="Proteomes" id="UP000016842"/>
    </source>
</evidence>
<organism evidence="1 2">
    <name type="scientific">Brucella intermedia 229E</name>
    <dbReference type="NCBI Taxonomy" id="1337887"/>
    <lineage>
        <taxon>Bacteria</taxon>
        <taxon>Pseudomonadati</taxon>
        <taxon>Pseudomonadota</taxon>
        <taxon>Alphaproteobacteria</taxon>
        <taxon>Hyphomicrobiales</taxon>
        <taxon>Brucellaceae</taxon>
        <taxon>Brucella/Ochrobactrum group</taxon>
        <taxon>Brucella</taxon>
    </lineage>
</organism>
<dbReference type="EMBL" id="ASXJ01000323">
    <property type="protein sequence ID" value="ERM00407.1"/>
    <property type="molecule type" value="Genomic_DNA"/>
</dbReference>
<comment type="caution">
    <text evidence="1">The sequence shown here is derived from an EMBL/GenBank/DDBJ whole genome shotgun (WGS) entry which is preliminary data.</text>
</comment>
<sequence length="65" mass="7082">MIQKELRTGELQVLNTNAAFPPATSYSAIYLESAATRLITLVANIAREAGRNFSGNFSDSLAYQD</sequence>
<name>U4VCE8_9HYPH</name>
<gene>
    <name evidence="1" type="ORF">Q644_05170</name>
</gene>